<feature type="compositionally biased region" description="Low complexity" evidence="1">
    <location>
        <begin position="222"/>
        <end position="237"/>
    </location>
</feature>
<dbReference type="Proteomes" id="UP000252355">
    <property type="component" value="Unassembled WGS sequence"/>
</dbReference>
<sequence length="288" mass="30891">MAEAIDLAPDRCHDGARALISLRRRFADPANPCLACTVNCCAGLTVFLSAYDLVRLQEHLPERWMEVVGFLPAARAAPAFRPYAFSLGGKGRYLLTLRRRRGACLFLRPARRARAAAAVVAAVGRRPGSASALPRGRCRLHAARPDVCRCYPFAWRAGRPQMVPHSRCPAPWPAAAITAGAFVAAWEAYRRHFFLHQAFLETWHEEVLPRLEREIALPGRPAAAGASSASHASSQGAKEPGARPEKDAGAGRGDRAGDGPAAGIARRRQALLAFLVAQAAAHSAATGV</sequence>
<reference evidence="2 3" key="1">
    <citation type="submission" date="2018-05" db="EMBL/GenBank/DDBJ databases">
        <title>A metagenomic window into the 2 km-deep terrestrial subsurface aquifer revealed taxonomically and functionally diverse microbial community comprising novel uncultured bacterial lineages.</title>
        <authorList>
            <person name="Kadnikov V.V."/>
            <person name="Mardanov A.V."/>
            <person name="Beletsky A.V."/>
            <person name="Banks D."/>
            <person name="Pimenov N.V."/>
            <person name="Frank Y.A."/>
            <person name="Karnachuk O.V."/>
            <person name="Ravin N.V."/>
        </authorList>
    </citation>
    <scope>NUCLEOTIDE SEQUENCE [LARGE SCALE GENOMIC DNA]</scope>
    <source>
        <strain evidence="2">BY5</strain>
    </source>
</reference>
<gene>
    <name evidence="2" type="ORF">OZSIB_2325</name>
</gene>
<evidence type="ECO:0000256" key="1">
    <source>
        <dbReference type="SAM" id="MobiDB-lite"/>
    </source>
</evidence>
<feature type="region of interest" description="Disordered" evidence="1">
    <location>
        <begin position="222"/>
        <end position="261"/>
    </location>
</feature>
<comment type="caution">
    <text evidence="2">The sequence shown here is derived from an EMBL/GenBank/DDBJ whole genome shotgun (WGS) entry which is preliminary data.</text>
</comment>
<name>A0A367ZS52_9BACT</name>
<proteinExistence type="predicted"/>
<dbReference type="AlphaFoldDB" id="A0A367ZS52"/>
<organism evidence="2 3">
    <name type="scientific">Candidatus Ozemobacter sibiricus</name>
    <dbReference type="NCBI Taxonomy" id="2268124"/>
    <lineage>
        <taxon>Bacteria</taxon>
        <taxon>Candidatus Ozemobacteria</taxon>
        <taxon>Candidatus Ozemobacterales</taxon>
        <taxon>Candidatus Ozemobacteraceae</taxon>
        <taxon>Candidatus Ozemobacter</taxon>
    </lineage>
</organism>
<evidence type="ECO:0000313" key="3">
    <source>
        <dbReference type="Proteomes" id="UP000252355"/>
    </source>
</evidence>
<accession>A0A367ZS52</accession>
<protein>
    <submittedName>
        <fullName evidence="2">Uncharacterized protein</fullName>
    </submittedName>
</protein>
<feature type="compositionally biased region" description="Basic and acidic residues" evidence="1">
    <location>
        <begin position="240"/>
        <end position="257"/>
    </location>
</feature>
<dbReference type="EMBL" id="QOQW01000003">
    <property type="protein sequence ID" value="RCK80948.1"/>
    <property type="molecule type" value="Genomic_DNA"/>
</dbReference>
<evidence type="ECO:0000313" key="2">
    <source>
        <dbReference type="EMBL" id="RCK80948.1"/>
    </source>
</evidence>